<dbReference type="InterPro" id="IPR007709">
    <property type="entry name" value="N-FG_amidohydro"/>
</dbReference>
<dbReference type="InterPro" id="IPR011227">
    <property type="entry name" value="UCP029730"/>
</dbReference>
<reference evidence="1" key="1">
    <citation type="journal article" date="2014" name="Int. J. Syst. Evol. Microbiol.">
        <title>Complete genome of a new Firmicutes species belonging to the dominant human colonic microbiota ('Ruminococcus bicirculans') reveals two chromosomes and a selective capacity to utilize plant glucans.</title>
        <authorList>
            <consortium name="NISC Comparative Sequencing Program"/>
            <person name="Wegmann U."/>
            <person name="Louis P."/>
            <person name="Goesmann A."/>
            <person name="Henrissat B."/>
            <person name="Duncan S.H."/>
            <person name="Flint H.J."/>
        </authorList>
    </citation>
    <scope>NUCLEOTIDE SEQUENCE</scope>
    <source>
        <strain evidence="1">NBRC 108216</strain>
    </source>
</reference>
<dbReference type="RefSeq" id="WP_284373124.1">
    <property type="nucleotide sequence ID" value="NZ_BSNJ01000005.1"/>
</dbReference>
<gene>
    <name evidence="1" type="ORF">GCM10007854_24560</name>
</gene>
<dbReference type="Gene3D" id="3.40.630.40">
    <property type="entry name" value="Zn-dependent exopeptidases"/>
    <property type="match status" value="1"/>
</dbReference>
<sequence>MTAFHTIDGPNEAVFIFADHASNHVPDWVGDLGVGPADMRRHIAWDIGTETVARTLCDTLSCSGLICGFSRLVVDANRDPDAPGLIPVITDGTDIPANHGLSHAQITARTNRLYRPYHDAIGAALDTRPKALALSIHSFTPQLRGHAPRPTDIGLLVKDDTDTPERFIEQMARIEPRWQVDINQPYSAYDLNFTVDHNVVPRGLRHLAIELRQDHIGMDQDATHMAHILARAIEPLL</sequence>
<evidence type="ECO:0000313" key="1">
    <source>
        <dbReference type="EMBL" id="GLQ21501.1"/>
    </source>
</evidence>
<dbReference type="SUPFAM" id="SSF53187">
    <property type="entry name" value="Zn-dependent exopeptidases"/>
    <property type="match status" value="1"/>
</dbReference>
<protein>
    <submittedName>
        <fullName evidence="1">N-formylglutamate amidohydrolase</fullName>
    </submittedName>
</protein>
<proteinExistence type="predicted"/>
<organism evidence="1 2">
    <name type="scientific">Algimonas porphyrae</name>
    <dbReference type="NCBI Taxonomy" id="1128113"/>
    <lineage>
        <taxon>Bacteria</taxon>
        <taxon>Pseudomonadati</taxon>
        <taxon>Pseudomonadota</taxon>
        <taxon>Alphaproteobacteria</taxon>
        <taxon>Maricaulales</taxon>
        <taxon>Robiginitomaculaceae</taxon>
        <taxon>Algimonas</taxon>
    </lineage>
</organism>
<name>A0ABQ5V4G8_9PROT</name>
<dbReference type="Proteomes" id="UP001161390">
    <property type="component" value="Unassembled WGS sequence"/>
</dbReference>
<accession>A0ABQ5V4G8</accession>
<dbReference type="Pfam" id="PF05013">
    <property type="entry name" value="FGase"/>
    <property type="match status" value="1"/>
</dbReference>
<dbReference type="PIRSF" id="PIRSF029730">
    <property type="entry name" value="UCP029730"/>
    <property type="match status" value="1"/>
</dbReference>
<reference evidence="1" key="2">
    <citation type="submission" date="2023-01" db="EMBL/GenBank/DDBJ databases">
        <title>Draft genome sequence of Algimonas porphyrae strain NBRC 108216.</title>
        <authorList>
            <person name="Sun Q."/>
            <person name="Mori K."/>
        </authorList>
    </citation>
    <scope>NUCLEOTIDE SEQUENCE</scope>
    <source>
        <strain evidence="1">NBRC 108216</strain>
    </source>
</reference>
<keyword evidence="2" id="KW-1185">Reference proteome</keyword>
<dbReference type="EMBL" id="BSNJ01000005">
    <property type="protein sequence ID" value="GLQ21501.1"/>
    <property type="molecule type" value="Genomic_DNA"/>
</dbReference>
<evidence type="ECO:0000313" key="2">
    <source>
        <dbReference type="Proteomes" id="UP001161390"/>
    </source>
</evidence>
<comment type="caution">
    <text evidence="1">The sequence shown here is derived from an EMBL/GenBank/DDBJ whole genome shotgun (WGS) entry which is preliminary data.</text>
</comment>